<keyword evidence="5 7" id="KW-1133">Transmembrane helix</keyword>
<protein>
    <submittedName>
        <fullName evidence="9">Peptide ABC transporter permease</fullName>
    </submittedName>
</protein>
<feature type="transmembrane region" description="Helical" evidence="7">
    <location>
        <begin position="191"/>
        <end position="211"/>
    </location>
</feature>
<evidence type="ECO:0000313" key="10">
    <source>
        <dbReference type="Proteomes" id="UP000275571"/>
    </source>
</evidence>
<sequence>MATFILKNIFLTLINIIISTFFCASLLNTFSNNNSNIPFIQKNVFKEYLEYIGLLKSIESYKLVYDFDPNMPLSKNYFAKHIAGNSYIVYKIKYKGLIWGTPSYSPLTKGKSTMTVIFNKIKNTLKISVPGIILAYVISISFIIAWTLFVKNKSIDNTLDYIMLFLNSLPRNLTVMLLISSLYYLNINPKNSIIGGFGWFFSFFLFNAVIFKQALHKNLSACYITTAKSKGLKRIKIILGHALTPSLIPIITNLRSTLATAFFGTSIIEKMFGIDGIGSLTINAIKNNDYIIYKDLIFVGVLIMLIANLISDILIYKINPYKGVL</sequence>
<evidence type="ECO:0000259" key="8">
    <source>
        <dbReference type="PROSITE" id="PS50928"/>
    </source>
</evidence>
<dbReference type="AlphaFoldDB" id="A0A386PLU7"/>
<dbReference type="GO" id="GO:0005886">
    <property type="term" value="C:plasma membrane"/>
    <property type="evidence" value="ECO:0007669"/>
    <property type="project" value="UniProtKB-SubCell"/>
</dbReference>
<gene>
    <name evidence="9" type="ORF">DB313_03920</name>
</gene>
<feature type="transmembrane region" description="Helical" evidence="7">
    <location>
        <begin position="127"/>
        <end position="149"/>
    </location>
</feature>
<dbReference type="Pfam" id="PF00528">
    <property type="entry name" value="BPD_transp_1"/>
    <property type="match status" value="1"/>
</dbReference>
<dbReference type="RefSeq" id="WP_120104514.1">
    <property type="nucleotide sequence ID" value="NZ_CP028884.1"/>
</dbReference>
<dbReference type="EMBL" id="CP028884">
    <property type="protein sequence ID" value="AYE36594.1"/>
    <property type="molecule type" value="Genomic_DNA"/>
</dbReference>
<keyword evidence="10" id="KW-1185">Reference proteome</keyword>
<dbReference type="OrthoDB" id="9769919at2"/>
<accession>A0A386PLU7</accession>
<name>A0A386PLU7_9SPIR</name>
<dbReference type="CDD" id="cd06261">
    <property type="entry name" value="TM_PBP2"/>
    <property type="match status" value="1"/>
</dbReference>
<keyword evidence="2 7" id="KW-0813">Transport</keyword>
<evidence type="ECO:0000256" key="3">
    <source>
        <dbReference type="ARBA" id="ARBA00022475"/>
    </source>
</evidence>
<keyword evidence="4 7" id="KW-0812">Transmembrane</keyword>
<evidence type="ECO:0000256" key="6">
    <source>
        <dbReference type="ARBA" id="ARBA00023136"/>
    </source>
</evidence>
<dbReference type="SUPFAM" id="SSF161098">
    <property type="entry name" value="MetI-like"/>
    <property type="match status" value="1"/>
</dbReference>
<evidence type="ECO:0000256" key="7">
    <source>
        <dbReference type="RuleBase" id="RU363032"/>
    </source>
</evidence>
<dbReference type="GO" id="GO:0055085">
    <property type="term" value="P:transmembrane transport"/>
    <property type="evidence" value="ECO:0007669"/>
    <property type="project" value="InterPro"/>
</dbReference>
<keyword evidence="6 7" id="KW-0472">Membrane</keyword>
<evidence type="ECO:0000256" key="4">
    <source>
        <dbReference type="ARBA" id="ARBA00022692"/>
    </source>
</evidence>
<comment type="subcellular location">
    <subcellularLocation>
        <location evidence="1 7">Cell membrane</location>
        <topology evidence="1 7">Multi-pass membrane protein</topology>
    </subcellularLocation>
</comment>
<feature type="transmembrane region" description="Helical" evidence="7">
    <location>
        <begin position="161"/>
        <end position="185"/>
    </location>
</feature>
<feature type="transmembrane region" description="Helical" evidence="7">
    <location>
        <begin position="9"/>
        <end position="27"/>
    </location>
</feature>
<evidence type="ECO:0000256" key="2">
    <source>
        <dbReference type="ARBA" id="ARBA00022448"/>
    </source>
</evidence>
<comment type="similarity">
    <text evidence="7">Belongs to the binding-protein-dependent transport system permease family.</text>
</comment>
<dbReference type="PANTHER" id="PTHR30465:SF0">
    <property type="entry name" value="OLIGOPEPTIDE TRANSPORT SYSTEM PERMEASE PROTEIN APPB"/>
    <property type="match status" value="1"/>
</dbReference>
<dbReference type="InterPro" id="IPR000515">
    <property type="entry name" value="MetI-like"/>
</dbReference>
<evidence type="ECO:0000256" key="1">
    <source>
        <dbReference type="ARBA" id="ARBA00004651"/>
    </source>
</evidence>
<feature type="domain" description="ABC transmembrane type-1" evidence="8">
    <location>
        <begin position="121"/>
        <end position="315"/>
    </location>
</feature>
<reference evidence="9 10" key="1">
    <citation type="journal article" date="2018" name="Infect. Genet. Evol.">
        <title>Genome-wide analysis of Borrelia turcica and 'Candidatus Borrelia tachyglossi' shows relapsing fever-like genomes with unique genomic links to Lyme disease Borrelia.</title>
        <authorList>
            <person name="Gofton A.W."/>
            <person name="Margos G."/>
            <person name="Fingerle V."/>
            <person name="Hepner S."/>
            <person name="Loh S.M."/>
            <person name="Ryan U."/>
            <person name="Irwin P."/>
            <person name="Oskam C.L."/>
        </authorList>
    </citation>
    <scope>NUCLEOTIDE SEQUENCE [LARGE SCALE GENOMIC DNA]</scope>
    <source>
        <strain evidence="9 10">IST7</strain>
    </source>
</reference>
<dbReference type="Gene3D" id="1.10.3720.10">
    <property type="entry name" value="MetI-like"/>
    <property type="match status" value="1"/>
</dbReference>
<organism evidence="9 10">
    <name type="scientific">Borrelia turcica IST7</name>
    <dbReference type="NCBI Taxonomy" id="1104446"/>
    <lineage>
        <taxon>Bacteria</taxon>
        <taxon>Pseudomonadati</taxon>
        <taxon>Spirochaetota</taxon>
        <taxon>Spirochaetia</taxon>
        <taxon>Spirochaetales</taxon>
        <taxon>Borreliaceae</taxon>
        <taxon>Borrelia</taxon>
    </lineage>
</organism>
<keyword evidence="3" id="KW-1003">Cell membrane</keyword>
<dbReference type="Proteomes" id="UP000275571">
    <property type="component" value="Chromosome"/>
</dbReference>
<proteinExistence type="inferred from homology"/>
<dbReference type="PROSITE" id="PS50928">
    <property type="entry name" value="ABC_TM1"/>
    <property type="match status" value="1"/>
</dbReference>
<dbReference type="PANTHER" id="PTHR30465">
    <property type="entry name" value="INNER MEMBRANE ABC TRANSPORTER"/>
    <property type="match status" value="1"/>
</dbReference>
<evidence type="ECO:0000256" key="5">
    <source>
        <dbReference type="ARBA" id="ARBA00022989"/>
    </source>
</evidence>
<feature type="transmembrane region" description="Helical" evidence="7">
    <location>
        <begin position="296"/>
        <end position="316"/>
    </location>
</feature>
<evidence type="ECO:0000313" key="9">
    <source>
        <dbReference type="EMBL" id="AYE36594.1"/>
    </source>
</evidence>
<dbReference type="KEGG" id="btur:DB313_03920"/>
<dbReference type="InterPro" id="IPR035906">
    <property type="entry name" value="MetI-like_sf"/>
</dbReference>